<reference evidence="2 3" key="1">
    <citation type="submission" date="2019-05" db="EMBL/GenBank/DDBJ databases">
        <title>Another draft genome of Portunus trituberculatus and its Hox gene families provides insights of decapod evolution.</title>
        <authorList>
            <person name="Jeong J.-H."/>
            <person name="Song I."/>
            <person name="Kim S."/>
            <person name="Choi T."/>
            <person name="Kim D."/>
            <person name="Ryu S."/>
            <person name="Kim W."/>
        </authorList>
    </citation>
    <scope>NUCLEOTIDE SEQUENCE [LARGE SCALE GENOMIC DNA]</scope>
    <source>
        <tissue evidence="2">Muscle</tissue>
    </source>
</reference>
<organism evidence="2 3">
    <name type="scientific">Portunus trituberculatus</name>
    <name type="common">Swimming crab</name>
    <name type="synonym">Neptunus trituberculatus</name>
    <dbReference type="NCBI Taxonomy" id="210409"/>
    <lineage>
        <taxon>Eukaryota</taxon>
        <taxon>Metazoa</taxon>
        <taxon>Ecdysozoa</taxon>
        <taxon>Arthropoda</taxon>
        <taxon>Crustacea</taxon>
        <taxon>Multicrustacea</taxon>
        <taxon>Malacostraca</taxon>
        <taxon>Eumalacostraca</taxon>
        <taxon>Eucarida</taxon>
        <taxon>Decapoda</taxon>
        <taxon>Pleocyemata</taxon>
        <taxon>Brachyura</taxon>
        <taxon>Eubrachyura</taxon>
        <taxon>Portunoidea</taxon>
        <taxon>Portunidae</taxon>
        <taxon>Portuninae</taxon>
        <taxon>Portunus</taxon>
    </lineage>
</organism>
<evidence type="ECO:0000256" key="1">
    <source>
        <dbReference type="SAM" id="MobiDB-lite"/>
    </source>
</evidence>
<name>A0A5B7KFD7_PORTR</name>
<dbReference type="Proteomes" id="UP000324222">
    <property type="component" value="Unassembled WGS sequence"/>
</dbReference>
<comment type="caution">
    <text evidence="2">The sequence shown here is derived from an EMBL/GenBank/DDBJ whole genome shotgun (WGS) entry which is preliminary data.</text>
</comment>
<dbReference type="AlphaFoldDB" id="A0A5B7KFD7"/>
<evidence type="ECO:0000313" key="3">
    <source>
        <dbReference type="Proteomes" id="UP000324222"/>
    </source>
</evidence>
<feature type="region of interest" description="Disordered" evidence="1">
    <location>
        <begin position="1"/>
        <end position="73"/>
    </location>
</feature>
<dbReference type="EMBL" id="VSRR010148139">
    <property type="protein sequence ID" value="MPD05870.1"/>
    <property type="molecule type" value="Genomic_DNA"/>
</dbReference>
<proteinExistence type="predicted"/>
<accession>A0A5B7KFD7</accession>
<evidence type="ECO:0000313" key="2">
    <source>
        <dbReference type="EMBL" id="MPD05870.1"/>
    </source>
</evidence>
<protein>
    <submittedName>
        <fullName evidence="2">Uncharacterized protein</fullName>
    </submittedName>
</protein>
<feature type="compositionally biased region" description="Polar residues" evidence="1">
    <location>
        <begin position="36"/>
        <end position="55"/>
    </location>
</feature>
<keyword evidence="3" id="KW-1185">Reference proteome</keyword>
<gene>
    <name evidence="2" type="ORF">E2C01_101640</name>
</gene>
<sequence length="73" mass="8424">MEETSRKCPRLYSPRQQHTGNPSRKKCSRHHFWDCTLTSSRPASRMPSRNTQGTINDCRKAPLLPNLLEPDTT</sequence>